<evidence type="ECO:0000256" key="6">
    <source>
        <dbReference type="ARBA" id="ARBA00022692"/>
    </source>
</evidence>
<dbReference type="SUPFAM" id="SSF82866">
    <property type="entry name" value="Multidrug efflux transporter AcrB transmembrane domain"/>
    <property type="match status" value="2"/>
</dbReference>
<keyword evidence="11" id="KW-1185">Reference proteome</keyword>
<gene>
    <name evidence="10" type="ORF">V5F30_11980</name>
</gene>
<dbReference type="Gene3D" id="3.30.70.1440">
    <property type="entry name" value="Multidrug efflux transporter AcrB pore domain"/>
    <property type="match status" value="1"/>
</dbReference>
<evidence type="ECO:0000256" key="9">
    <source>
        <dbReference type="RuleBase" id="RU364070"/>
    </source>
</evidence>
<keyword evidence="5 9" id="KW-0997">Cell inner membrane</keyword>
<comment type="similarity">
    <text evidence="2 9">Belongs to the resistance-nodulation-cell division (RND) (TC 2.A.6) family.</text>
</comment>
<evidence type="ECO:0000256" key="4">
    <source>
        <dbReference type="ARBA" id="ARBA00022475"/>
    </source>
</evidence>
<dbReference type="Gene3D" id="3.30.70.1430">
    <property type="entry name" value="Multidrug efflux transporter AcrB pore domain"/>
    <property type="match status" value="2"/>
</dbReference>
<keyword evidence="3 9" id="KW-0813">Transport</keyword>
<dbReference type="PANTHER" id="PTHR32063">
    <property type="match status" value="1"/>
</dbReference>
<evidence type="ECO:0000256" key="3">
    <source>
        <dbReference type="ARBA" id="ARBA00022448"/>
    </source>
</evidence>
<dbReference type="RefSeq" id="WP_394007521.1">
    <property type="nucleotide sequence ID" value="NZ_JBAFUR010000002.1"/>
</dbReference>
<comment type="caution">
    <text evidence="9">Lacks conserved residue(s) required for the propagation of feature annotation.</text>
</comment>
<comment type="caution">
    <text evidence="10">The sequence shown here is derived from an EMBL/GenBank/DDBJ whole genome shotgun (WGS) entry which is preliminary data.</text>
</comment>
<evidence type="ECO:0000256" key="1">
    <source>
        <dbReference type="ARBA" id="ARBA00004429"/>
    </source>
</evidence>
<evidence type="ECO:0000256" key="8">
    <source>
        <dbReference type="ARBA" id="ARBA00023136"/>
    </source>
</evidence>
<dbReference type="PANTHER" id="PTHR32063:SF10">
    <property type="entry name" value="EFFLUX PUMP MEMBRANE TRANSPORTER"/>
    <property type="match status" value="1"/>
</dbReference>
<dbReference type="EMBL" id="JBAFUR010000002">
    <property type="protein sequence ID" value="MFG1252921.1"/>
    <property type="molecule type" value="Genomic_DNA"/>
</dbReference>
<dbReference type="Gene3D" id="3.30.2090.10">
    <property type="entry name" value="Multidrug efflux transporter AcrB TolC docking domain, DN and DC subdomains"/>
    <property type="match status" value="2"/>
</dbReference>
<feature type="transmembrane region" description="Helical" evidence="9">
    <location>
        <begin position="966"/>
        <end position="986"/>
    </location>
</feature>
<feature type="transmembrane region" description="Helical" evidence="9">
    <location>
        <begin position="366"/>
        <end position="386"/>
    </location>
</feature>
<proteinExistence type="inferred from homology"/>
<evidence type="ECO:0000256" key="2">
    <source>
        <dbReference type="ARBA" id="ARBA00010942"/>
    </source>
</evidence>
<feature type="transmembrane region" description="Helical" evidence="9">
    <location>
        <begin position="998"/>
        <end position="1020"/>
    </location>
</feature>
<feature type="transmembrane region" description="Helical" evidence="9">
    <location>
        <begin position="865"/>
        <end position="884"/>
    </location>
</feature>
<dbReference type="NCBIfam" id="TIGR00915">
    <property type="entry name" value="2A0602"/>
    <property type="match status" value="1"/>
</dbReference>
<keyword evidence="6 9" id="KW-0812">Transmembrane</keyword>
<dbReference type="Pfam" id="PF00873">
    <property type="entry name" value="ACR_tran"/>
    <property type="match status" value="1"/>
</dbReference>
<evidence type="ECO:0000256" key="5">
    <source>
        <dbReference type="ARBA" id="ARBA00022519"/>
    </source>
</evidence>
<accession>A0ABW6ZIT0</accession>
<dbReference type="InterPro" id="IPR004764">
    <property type="entry name" value="MdtF-like"/>
</dbReference>
<feature type="transmembrane region" description="Helical" evidence="9">
    <location>
        <begin position="536"/>
        <end position="556"/>
    </location>
</feature>
<comment type="subcellular location">
    <subcellularLocation>
        <location evidence="1 9">Cell inner membrane</location>
        <topology evidence="1 9">Multi-pass membrane protein</topology>
    </subcellularLocation>
</comment>
<protein>
    <recommendedName>
        <fullName evidence="9">Efflux pump membrane transporter</fullName>
    </recommendedName>
</protein>
<evidence type="ECO:0000313" key="11">
    <source>
        <dbReference type="Proteomes" id="UP001604043"/>
    </source>
</evidence>
<sequence>MPAFFIDRPVFAWVIAIVIALAGAIAIPQLPTERYPAIAPPSISIYATYPGASPQTMSDGVISLIERELSSVRNLLYFESATDTSGTATITVTFKPGTNPDLAQVDVQNRLKTVEPRLPQAVRQLGLTVEAAASGFLLLVDIIAPGGAYDEVTLGDYAVRNVADELKRVPGVGRVQLFATERAMRIWIDPVKLSAHGITFGDVTTAIAQQNVQIAPGALGAEPTTAGQRVTVPLEVDGRLRTPEEFRAIVLRAHPDGSTLTLGAVAQVELGAQSYAFATRSNGKPVATLAVQLAPGANAVTTSSAIAARMTELVKAMPEGMGFSIPFDTAPFVRVSIEKVLVTLLEAMALVFLVMFVFLQNVRCTLIPAIVAPIALLGTFAVMLAAGYSINVLTMFGMVLAIGIIVDDAIVVVETVERLMAQEGLAPREATLRAMGEMSGAVVGITLVLSAVFVPMALAGGSVGVIYRQFVLTMAVSILLSAFLALTLTPALCATMLRPVRERGEKRGVFGWFDRRFAGLTRGYARGVARLVGRPWRMMAGFAVVVMLLGLAFARLPSAFLPEEDQGYFLTSIQLPPDATANRTREAVETMERHNATRPAVRHTESIMGFGFSGSGPNAAMIYTILTDWSARQGASAADEVARANAAARSVREGSIVSMLPPAIDGLGTTSGFALRLEDRAGRGPVALAAAKDRLLAAAAASPVLTDVYEEGLPPGNRIRLHIDRLKAQVLGVSFADIADTLSAAMGSSYVNDFTNLGRVQQVIVQADAAARMTLDDILGLEVRNAAGRSVQLSELAAPAWESGPLQLVRYNGYPAARITGAAAPGRSSGEAMREMERLARQLPPGFAVTWTGQSLQEQEAGAQAPLLLTLSMLVVFLVLAALYESWSVPLAVMLVVPLGLIGAVAAVMLRDMPNDVLFTVGLVTIIGLSAKNAILIVEFARAARARGLDPAQAAVEAARLRLRPIVMTSLAFTLGIVPLMVASGAGSETQQSIGTGVFGGMISATVLAVLFVPVFFVVVTKLAERLAGRVGRGAAAEPLAGPAGPG</sequence>
<keyword evidence="4" id="KW-1003">Cell membrane</keyword>
<feature type="transmembrane region" description="Helical" evidence="9">
    <location>
        <begin position="891"/>
        <end position="911"/>
    </location>
</feature>
<evidence type="ECO:0000313" key="10">
    <source>
        <dbReference type="EMBL" id="MFG1252921.1"/>
    </source>
</evidence>
<dbReference type="NCBIfam" id="NF000282">
    <property type="entry name" value="RND_permease_1"/>
    <property type="match status" value="1"/>
</dbReference>
<dbReference type="InterPro" id="IPR001036">
    <property type="entry name" value="Acrflvin-R"/>
</dbReference>
<dbReference type="Gene3D" id="3.30.70.1320">
    <property type="entry name" value="Multidrug efflux transporter AcrB pore domain like"/>
    <property type="match status" value="1"/>
</dbReference>
<feature type="transmembrane region" description="Helical" evidence="9">
    <location>
        <begin position="917"/>
        <end position="938"/>
    </location>
</feature>
<feature type="transmembrane region" description="Helical" evidence="9">
    <location>
        <begin position="434"/>
        <end position="458"/>
    </location>
</feature>
<feature type="transmembrane region" description="Helical" evidence="9">
    <location>
        <begin position="392"/>
        <end position="413"/>
    </location>
</feature>
<organism evidence="10 11">
    <name type="scientific">Xanthobacter aminoxidans</name>
    <dbReference type="NCBI Taxonomy" id="186280"/>
    <lineage>
        <taxon>Bacteria</taxon>
        <taxon>Pseudomonadati</taxon>
        <taxon>Pseudomonadota</taxon>
        <taxon>Alphaproteobacteria</taxon>
        <taxon>Hyphomicrobiales</taxon>
        <taxon>Xanthobacteraceae</taxon>
        <taxon>Xanthobacter</taxon>
    </lineage>
</organism>
<dbReference type="SUPFAM" id="SSF82693">
    <property type="entry name" value="Multidrug efflux transporter AcrB pore domain, PN1, PN2, PC1 and PC2 subdomains"/>
    <property type="match status" value="3"/>
</dbReference>
<dbReference type="SUPFAM" id="SSF82714">
    <property type="entry name" value="Multidrug efflux transporter AcrB TolC docking domain, DN and DC subdomains"/>
    <property type="match status" value="2"/>
</dbReference>
<reference evidence="10 11" key="1">
    <citation type="submission" date="2024-02" db="EMBL/GenBank/DDBJ databases">
        <title>Expansion and revision of Xanthobacter and proposal of Roseixanthobacter gen. nov.</title>
        <authorList>
            <person name="Soltysiak M.P.M."/>
            <person name="Jalihal A."/>
            <person name="Ory A."/>
            <person name="Chrisophersen C."/>
            <person name="Lee A.D."/>
            <person name="Boulton J."/>
            <person name="Springer M."/>
        </authorList>
    </citation>
    <scope>NUCLEOTIDE SEQUENCE [LARGE SCALE GENOMIC DNA]</scope>
    <source>
        <strain evidence="10 11">CB5</strain>
    </source>
</reference>
<feature type="transmembrane region" description="Helical" evidence="9">
    <location>
        <begin position="470"/>
        <end position="497"/>
    </location>
</feature>
<keyword evidence="7 9" id="KW-1133">Transmembrane helix</keyword>
<feature type="transmembrane region" description="Helical" evidence="9">
    <location>
        <begin position="340"/>
        <end position="359"/>
    </location>
</feature>
<dbReference type="PRINTS" id="PR00702">
    <property type="entry name" value="ACRIFLAVINRP"/>
</dbReference>
<name>A0ABW6ZIT0_9HYPH</name>
<evidence type="ECO:0000256" key="7">
    <source>
        <dbReference type="ARBA" id="ARBA00022989"/>
    </source>
</evidence>
<dbReference type="Proteomes" id="UP001604043">
    <property type="component" value="Unassembled WGS sequence"/>
</dbReference>
<dbReference type="InterPro" id="IPR027463">
    <property type="entry name" value="AcrB_DN_DC_subdom"/>
</dbReference>
<keyword evidence="8 9" id="KW-0472">Membrane</keyword>
<dbReference type="Gene3D" id="1.20.1640.10">
    <property type="entry name" value="Multidrug efflux transporter AcrB transmembrane domain"/>
    <property type="match status" value="2"/>
</dbReference>